<dbReference type="RefSeq" id="WP_211634180.1">
    <property type="nucleotide sequence ID" value="NZ_CP073100.1"/>
</dbReference>
<dbReference type="PANTHER" id="PTHR30477:SF8">
    <property type="entry name" value="METAL TRANSPORT SYSTEM MEMBRANE PROTEIN CT_070-RELATED"/>
    <property type="match status" value="1"/>
</dbReference>
<accession>A0A975PGL0</accession>
<keyword evidence="11" id="KW-1185">Reference proteome</keyword>
<feature type="transmembrane region" description="Helical" evidence="9">
    <location>
        <begin position="161"/>
        <end position="183"/>
    </location>
</feature>
<evidence type="ECO:0000256" key="7">
    <source>
        <dbReference type="ARBA" id="ARBA00023136"/>
    </source>
</evidence>
<evidence type="ECO:0000256" key="5">
    <source>
        <dbReference type="ARBA" id="ARBA00022692"/>
    </source>
</evidence>
<dbReference type="GO" id="GO:0043190">
    <property type="term" value="C:ATP-binding cassette (ABC) transporter complex"/>
    <property type="evidence" value="ECO:0007669"/>
    <property type="project" value="InterPro"/>
</dbReference>
<feature type="transmembrane region" description="Helical" evidence="9">
    <location>
        <begin position="75"/>
        <end position="94"/>
    </location>
</feature>
<proteinExistence type="inferred from homology"/>
<keyword evidence="3 8" id="KW-0813">Transport</keyword>
<evidence type="ECO:0000256" key="6">
    <source>
        <dbReference type="ARBA" id="ARBA00022989"/>
    </source>
</evidence>
<feature type="transmembrane region" description="Helical" evidence="9">
    <location>
        <begin position="272"/>
        <end position="291"/>
    </location>
</feature>
<feature type="transmembrane region" description="Helical" evidence="9">
    <location>
        <begin position="106"/>
        <end position="124"/>
    </location>
</feature>
<protein>
    <submittedName>
        <fullName evidence="10">Metal ABC transporter permease</fullName>
    </submittedName>
</protein>
<keyword evidence="5 8" id="KW-0812">Transmembrane</keyword>
<organism evidence="10 11">
    <name type="scientific">Luteolibacter ambystomatis</name>
    <dbReference type="NCBI Taxonomy" id="2824561"/>
    <lineage>
        <taxon>Bacteria</taxon>
        <taxon>Pseudomonadati</taxon>
        <taxon>Verrucomicrobiota</taxon>
        <taxon>Verrucomicrobiia</taxon>
        <taxon>Verrucomicrobiales</taxon>
        <taxon>Verrucomicrobiaceae</taxon>
        <taxon>Luteolibacter</taxon>
    </lineage>
</organism>
<reference evidence="10" key="1">
    <citation type="submission" date="2021-04" db="EMBL/GenBank/DDBJ databases">
        <title>Luteolibacter sp. 32A isolated from the skin of an Anderson's salamander (Ambystoma andersonii).</title>
        <authorList>
            <person name="Spergser J."/>
            <person name="Busse H.-J."/>
        </authorList>
    </citation>
    <scope>NUCLEOTIDE SEQUENCE</scope>
    <source>
        <strain evidence="10">32A</strain>
    </source>
</reference>
<dbReference type="Gene3D" id="1.10.3470.10">
    <property type="entry name" value="ABC transporter involved in vitamin B12 uptake, BtuC"/>
    <property type="match status" value="1"/>
</dbReference>
<keyword evidence="4" id="KW-1003">Cell membrane</keyword>
<feature type="transmembrane region" description="Helical" evidence="9">
    <location>
        <begin position="243"/>
        <end position="266"/>
    </location>
</feature>
<name>A0A975PGL0_9BACT</name>
<evidence type="ECO:0000256" key="4">
    <source>
        <dbReference type="ARBA" id="ARBA00022475"/>
    </source>
</evidence>
<feature type="transmembrane region" description="Helical" evidence="9">
    <location>
        <begin position="203"/>
        <end position="231"/>
    </location>
</feature>
<dbReference type="Pfam" id="PF00950">
    <property type="entry name" value="ABC-3"/>
    <property type="match status" value="1"/>
</dbReference>
<keyword evidence="7 9" id="KW-0472">Membrane</keyword>
<dbReference type="GO" id="GO:0010043">
    <property type="term" value="P:response to zinc ion"/>
    <property type="evidence" value="ECO:0007669"/>
    <property type="project" value="TreeGrafter"/>
</dbReference>
<evidence type="ECO:0000256" key="9">
    <source>
        <dbReference type="SAM" id="Phobius"/>
    </source>
</evidence>
<evidence type="ECO:0000313" key="11">
    <source>
        <dbReference type="Proteomes" id="UP000676169"/>
    </source>
</evidence>
<gene>
    <name evidence="10" type="ORF">KBB96_08065</name>
</gene>
<evidence type="ECO:0000256" key="8">
    <source>
        <dbReference type="RuleBase" id="RU003943"/>
    </source>
</evidence>
<dbReference type="SUPFAM" id="SSF81345">
    <property type="entry name" value="ABC transporter involved in vitamin B12 uptake, BtuC"/>
    <property type="match status" value="1"/>
</dbReference>
<feature type="transmembrane region" description="Helical" evidence="9">
    <location>
        <begin position="22"/>
        <end position="43"/>
    </location>
</feature>
<feature type="transmembrane region" description="Helical" evidence="9">
    <location>
        <begin position="52"/>
        <end position="69"/>
    </location>
</feature>
<evidence type="ECO:0000256" key="3">
    <source>
        <dbReference type="ARBA" id="ARBA00022448"/>
    </source>
</evidence>
<dbReference type="EMBL" id="CP073100">
    <property type="protein sequence ID" value="QUE52838.1"/>
    <property type="molecule type" value="Genomic_DNA"/>
</dbReference>
<dbReference type="CDD" id="cd06550">
    <property type="entry name" value="TM_ABC_iron-siderophores_like"/>
    <property type="match status" value="1"/>
</dbReference>
<evidence type="ECO:0000256" key="1">
    <source>
        <dbReference type="ARBA" id="ARBA00004651"/>
    </source>
</evidence>
<dbReference type="InterPro" id="IPR037294">
    <property type="entry name" value="ABC_BtuC-like"/>
</dbReference>
<dbReference type="GO" id="GO:0055085">
    <property type="term" value="P:transmembrane transport"/>
    <property type="evidence" value="ECO:0007669"/>
    <property type="project" value="InterPro"/>
</dbReference>
<comment type="similarity">
    <text evidence="2 8">Belongs to the ABC-3 integral membrane protein family.</text>
</comment>
<keyword evidence="6 9" id="KW-1133">Transmembrane helix</keyword>
<dbReference type="InterPro" id="IPR001626">
    <property type="entry name" value="ABC_TroCD"/>
</dbReference>
<evidence type="ECO:0000313" key="10">
    <source>
        <dbReference type="EMBL" id="QUE52838.1"/>
    </source>
</evidence>
<evidence type="ECO:0000256" key="2">
    <source>
        <dbReference type="ARBA" id="ARBA00008034"/>
    </source>
</evidence>
<sequence length="308" mass="31997">MTAEIFNPEWWALPWRSESTCWLVVTSFFVALASALPGVFLVLRRMALAGDAISHSVLPGIVIAFLFTGSLDSPLLVVGAAGAGLLVMLTIEALRRGAGIREDAATGIAFTAFFAGGVLLLRTYAGKVDLDPDCVLFGSLETAVHGATLALGGLEVPRVTLTAMATAFVMGAFLLIAYRPLLLGSFDPAHARTTGFKPGWSNVLLMGAVSIVVVVSFQAVGAVLAVALLILPGATALLCAKRVPGVLMISGAHALLSSVGGLYLAMALNCNVAAAIVLAGAALFCAAWLIGPMDGLIRPRKWRKKAVR</sequence>
<comment type="subcellular location">
    <subcellularLocation>
        <location evidence="1 8">Cell membrane</location>
        <topology evidence="1 8">Multi-pass membrane protein</topology>
    </subcellularLocation>
</comment>
<dbReference type="AlphaFoldDB" id="A0A975PGL0"/>
<dbReference type="Proteomes" id="UP000676169">
    <property type="component" value="Chromosome"/>
</dbReference>
<dbReference type="PANTHER" id="PTHR30477">
    <property type="entry name" value="ABC-TRANSPORTER METAL-BINDING PROTEIN"/>
    <property type="match status" value="1"/>
</dbReference>
<dbReference type="KEGG" id="lamb:KBB96_08065"/>